<evidence type="ECO:0000256" key="2">
    <source>
        <dbReference type="RuleBase" id="RU362097"/>
    </source>
</evidence>
<protein>
    <submittedName>
        <fullName evidence="3">Efflux transporter outer membrane subunit</fullName>
    </submittedName>
</protein>
<dbReference type="Proteomes" id="UP000515292">
    <property type="component" value="Chromosome"/>
</dbReference>
<evidence type="ECO:0000313" key="3">
    <source>
        <dbReference type="EMBL" id="QMW23882.1"/>
    </source>
</evidence>
<organism evidence="3 4">
    <name type="scientific">Sandaracinobacteroides saxicola</name>
    <dbReference type="NCBI Taxonomy" id="2759707"/>
    <lineage>
        <taxon>Bacteria</taxon>
        <taxon>Pseudomonadati</taxon>
        <taxon>Pseudomonadota</taxon>
        <taxon>Alphaproteobacteria</taxon>
        <taxon>Sphingomonadales</taxon>
        <taxon>Sphingosinicellaceae</taxon>
        <taxon>Sandaracinobacteroides</taxon>
    </lineage>
</organism>
<dbReference type="Gene3D" id="1.20.1600.10">
    <property type="entry name" value="Outer membrane efflux proteins (OEP)"/>
    <property type="match status" value="1"/>
</dbReference>
<dbReference type="AlphaFoldDB" id="A0A7G5IKJ0"/>
<dbReference type="GO" id="GO:0005886">
    <property type="term" value="C:plasma membrane"/>
    <property type="evidence" value="ECO:0007669"/>
    <property type="project" value="UniProtKB-SubCell"/>
</dbReference>
<dbReference type="Gene3D" id="2.20.200.10">
    <property type="entry name" value="Outer membrane efflux proteins (OEP)"/>
    <property type="match status" value="1"/>
</dbReference>
<dbReference type="InterPro" id="IPR003423">
    <property type="entry name" value="OMP_efflux"/>
</dbReference>
<proteinExistence type="inferred from homology"/>
<comment type="subcellular location">
    <subcellularLocation>
        <location evidence="2">Cell membrane</location>
        <topology evidence="2">Lipid-anchor</topology>
    </subcellularLocation>
</comment>
<accession>A0A7G5IKJ0</accession>
<keyword evidence="2" id="KW-1134">Transmembrane beta strand</keyword>
<keyword evidence="2" id="KW-0564">Palmitate</keyword>
<dbReference type="Pfam" id="PF02321">
    <property type="entry name" value="OEP"/>
    <property type="match status" value="2"/>
</dbReference>
<evidence type="ECO:0000313" key="4">
    <source>
        <dbReference type="Proteomes" id="UP000515292"/>
    </source>
</evidence>
<keyword evidence="2" id="KW-0449">Lipoprotein</keyword>
<dbReference type="InterPro" id="IPR010131">
    <property type="entry name" value="MdtP/NodT-like"/>
</dbReference>
<dbReference type="SUPFAM" id="SSF56954">
    <property type="entry name" value="Outer membrane efflux proteins (OEP)"/>
    <property type="match status" value="1"/>
</dbReference>
<dbReference type="PANTHER" id="PTHR30203:SF25">
    <property type="entry name" value="OUTER MEMBRANE PROTEIN-RELATED"/>
    <property type="match status" value="1"/>
</dbReference>
<gene>
    <name evidence="3" type="ORF">H3309_05260</name>
</gene>
<keyword evidence="4" id="KW-1185">Reference proteome</keyword>
<evidence type="ECO:0000256" key="1">
    <source>
        <dbReference type="ARBA" id="ARBA00007613"/>
    </source>
</evidence>
<name>A0A7G5IKJ0_9SPHN</name>
<keyword evidence="2" id="KW-0812">Transmembrane</keyword>
<reference evidence="3 4" key="1">
    <citation type="submission" date="2020-07" db="EMBL/GenBank/DDBJ databases">
        <title>Complete genome sequence for Sandaracinobacter sp. M6.</title>
        <authorList>
            <person name="Tang Y."/>
            <person name="Liu Q."/>
            <person name="Guo Z."/>
            <person name="Lei P."/>
            <person name="Huang B."/>
        </authorList>
    </citation>
    <scope>NUCLEOTIDE SEQUENCE [LARGE SCALE GENOMIC DNA]</scope>
    <source>
        <strain evidence="3 4">M6</strain>
    </source>
</reference>
<comment type="similarity">
    <text evidence="1 2">Belongs to the outer membrane factor (OMF) (TC 1.B.17) family.</text>
</comment>
<dbReference type="NCBIfam" id="TIGR01845">
    <property type="entry name" value="outer_NodT"/>
    <property type="match status" value="1"/>
</dbReference>
<dbReference type="RefSeq" id="WP_182297705.1">
    <property type="nucleotide sequence ID" value="NZ_CP059851.1"/>
</dbReference>
<keyword evidence="2" id="KW-0472">Membrane</keyword>
<dbReference type="KEGG" id="sand:H3309_05260"/>
<dbReference type="EMBL" id="CP059851">
    <property type="protein sequence ID" value="QMW23882.1"/>
    <property type="molecule type" value="Genomic_DNA"/>
</dbReference>
<sequence>MAGCAGVGELKGLPAGTVPAAFGETTVGMDRAAWWARLRDPALEALVTQAMADAPDVQVALARVMQARAGLDAAGAARLPNVNVDATVTQQRTSLDQFGFTLPPGQRFERERTTFNPAVSASYEADLFGRLAAGSRAARARLDAATADAAATRLTLAGDIAKGVFAVRTLDLRIAAARDSVAQAEMLERLARDRVQAGLVSASEAASAATLTAQAAAVAPALESARAAEVAGLSVLSGLGVAEVRRLLSDGAGLPVADALPVVDVPSLLLQRRPDVAAAEARLRAADGDLAAAVRARYPRLTLTGSLGWLATTTAALFDPATLAASVAGTLSAPLLDFGRATAEVDRNRGARAEALAGYRRAVLLAIGDVEQQLVAARTARERQARLAAAAQAAADAEGLAGAQFRGGLTSMTDWLNARRTKLAARDAELEAQGEALERALLLWQAAGGQG</sequence>
<dbReference type="PANTHER" id="PTHR30203">
    <property type="entry name" value="OUTER MEMBRANE CATION EFFLUX PROTEIN"/>
    <property type="match status" value="1"/>
</dbReference>
<dbReference type="GO" id="GO:0015562">
    <property type="term" value="F:efflux transmembrane transporter activity"/>
    <property type="evidence" value="ECO:0007669"/>
    <property type="project" value="InterPro"/>
</dbReference>